<evidence type="ECO:0000256" key="2">
    <source>
        <dbReference type="SAM" id="MobiDB-lite"/>
    </source>
</evidence>
<keyword evidence="1" id="KW-0175">Coiled coil</keyword>
<accession>A0ABP1CMY3</accession>
<feature type="compositionally biased region" description="Basic and acidic residues" evidence="2">
    <location>
        <begin position="402"/>
        <end position="412"/>
    </location>
</feature>
<organism evidence="3 4">
    <name type="scientific">Somion occarium</name>
    <dbReference type="NCBI Taxonomy" id="3059160"/>
    <lineage>
        <taxon>Eukaryota</taxon>
        <taxon>Fungi</taxon>
        <taxon>Dikarya</taxon>
        <taxon>Basidiomycota</taxon>
        <taxon>Agaricomycotina</taxon>
        <taxon>Agaricomycetes</taxon>
        <taxon>Polyporales</taxon>
        <taxon>Cerrenaceae</taxon>
        <taxon>Somion</taxon>
    </lineage>
</organism>
<protein>
    <submittedName>
        <fullName evidence="3">Uncharacterized protein</fullName>
    </submittedName>
</protein>
<dbReference type="Gene3D" id="1.20.1480.30">
    <property type="entry name" value="Designed four-helix bundle protein"/>
    <property type="match status" value="1"/>
</dbReference>
<reference evidence="4" key="1">
    <citation type="submission" date="2024-04" db="EMBL/GenBank/DDBJ databases">
        <authorList>
            <person name="Shaw F."/>
            <person name="Minotto A."/>
        </authorList>
    </citation>
    <scope>NUCLEOTIDE SEQUENCE [LARGE SCALE GENOMIC DNA]</scope>
</reference>
<proteinExistence type="predicted"/>
<sequence>MSLPQIVFILRPFGMHDQMDSTVSLVAWEIFDLTKATLCEIDCLSDAAVCTARKSSRESCIQAGPGRIVPCGYQTAWKNTFWDVISRCAEDQPISFVVRNESGTKQQFAICTVKMKHEEDTLDYSPFLVLNDVGKESSRTIKFPLRLEAFCAKDFLVGRQLSEQDLRHPVLDDWGRPWSMLLDEVPFGASWYIHRSQTGTIRIKSIKDGQGSCSSCDDIKGELWDIRNQLQMLKRSVEDIEHQVNLQSTAHSEVQQCMNEVDTLQAKNMEPNDSDDLQVMKAKMMNVENTLKELGASLQATRDLQANFLSLNGNPKETYKHFKRLDRLANAASSASSAHQESSETEVPLPASSSPDSDATSKRVASSPPPLPIPFPVHMTSESSHLTPAAPIAPASSVMTPTDHDSRQRSHGLDGSSLSSPHDYSQPYTHFWSGPVLAPNPIFNLSHSDFLTGTHDSDSPSPLPATTLYRKFAFSFSSESLSPRDTGLQIMFTLIPSRPSGRLFQTVYPVAWKVLDCELFDTDSVQELECHSEFAVSTGQKDSTSCVAAETDHYGTVSLGERLVYRYTGSSVAKLEDSRVWVCDDRFNLVRKSSPGYPMSGPSNNDLISVTLENSDESKHEQALCLCTLIRDTEGRDDLSPIMHFEAVQFNERIYIDGAFSLQAYYGSNFKQAQQLQESDLIPVTDQDGEPWSVELNKLSSKSWWYIRQDTTGEICIETANEDDFIRDRARQTMPRLETLGNAVVAVDGVVGEIRSEMHEFNAKMSEVEERVAQMSTTTKQVDDDVARMDRTLKKLDEKVDRFESKVHRVDYRMDQMVGKINKQQPSWKLT</sequence>
<evidence type="ECO:0000313" key="3">
    <source>
        <dbReference type="EMBL" id="CAL1697071.1"/>
    </source>
</evidence>
<dbReference type="Proteomes" id="UP001497453">
    <property type="component" value="Chromosome 1"/>
</dbReference>
<gene>
    <name evidence="3" type="ORF">GFSPODELE1_LOCUS1466</name>
</gene>
<keyword evidence="4" id="KW-1185">Reference proteome</keyword>
<feature type="coiled-coil region" evidence="1">
    <location>
        <begin position="751"/>
        <end position="806"/>
    </location>
</feature>
<dbReference type="EMBL" id="OZ037944">
    <property type="protein sequence ID" value="CAL1697071.1"/>
    <property type="molecule type" value="Genomic_DNA"/>
</dbReference>
<name>A0ABP1CMY3_9APHY</name>
<evidence type="ECO:0000256" key="1">
    <source>
        <dbReference type="SAM" id="Coils"/>
    </source>
</evidence>
<feature type="region of interest" description="Disordered" evidence="2">
    <location>
        <begin position="333"/>
        <end position="421"/>
    </location>
</feature>
<evidence type="ECO:0000313" key="4">
    <source>
        <dbReference type="Proteomes" id="UP001497453"/>
    </source>
</evidence>